<dbReference type="Pfam" id="PF00668">
    <property type="entry name" value="Condensation"/>
    <property type="match status" value="1"/>
</dbReference>
<feature type="non-terminal residue" evidence="2">
    <location>
        <position position="104"/>
    </location>
</feature>
<proteinExistence type="predicted"/>
<sequence length="104" mass="12060">MDHLEAFSPSEYRTIIEEELFYPFDLTQSAIKASLLKDHEGKVALVLVFHHIIIDAWSLNVLSDEFTQIYKSKLTGIPSQMPKLTIQYKDYAVWQNTLHETGNF</sequence>
<accession>A0A4Y7U2L4</accession>
<dbReference type="SUPFAM" id="SSF52777">
    <property type="entry name" value="CoA-dependent acyltransferases"/>
    <property type="match status" value="1"/>
</dbReference>
<dbReference type="Proteomes" id="UP000298340">
    <property type="component" value="Unassembled WGS sequence"/>
</dbReference>
<dbReference type="InterPro" id="IPR001242">
    <property type="entry name" value="Condensation_dom"/>
</dbReference>
<evidence type="ECO:0000313" key="2">
    <source>
        <dbReference type="EMBL" id="TEB40670.1"/>
    </source>
</evidence>
<dbReference type="InterPro" id="IPR023213">
    <property type="entry name" value="CAT-like_dom_sf"/>
</dbReference>
<dbReference type="GO" id="GO:0003824">
    <property type="term" value="F:catalytic activity"/>
    <property type="evidence" value="ECO:0007669"/>
    <property type="project" value="InterPro"/>
</dbReference>
<dbReference type="AlphaFoldDB" id="A0A4Y7U2L4"/>
<gene>
    <name evidence="2" type="ORF">D0809_29425</name>
</gene>
<dbReference type="Gene3D" id="3.30.559.10">
    <property type="entry name" value="Chloramphenicol acetyltransferase-like domain"/>
    <property type="match status" value="1"/>
</dbReference>
<evidence type="ECO:0000313" key="3">
    <source>
        <dbReference type="Proteomes" id="UP000298340"/>
    </source>
</evidence>
<reference evidence="2 3" key="1">
    <citation type="journal article" date="2018" name="Syst. Appl. Microbiol.">
        <title>Flavobacterium circumlabens sp. nov. and Flavobacterium cupreum sp. nov., two psychrotrophic species isolated from Antarctic environmental samples.</title>
        <authorList>
            <person name="Kralova S."/>
            <person name="Busse H.J."/>
            <person name="Svec P."/>
            <person name="Maslanova I."/>
            <person name="Stankova E."/>
            <person name="Bartak M."/>
            <person name="Sedlacek I."/>
        </authorList>
    </citation>
    <scope>NUCLEOTIDE SEQUENCE [LARGE SCALE GENOMIC DNA]</scope>
    <source>
        <strain evidence="2 3">CCM 8828</strain>
    </source>
</reference>
<organism evidence="2 3">
    <name type="scientific">Flavobacterium circumlabens</name>
    <dbReference type="NCBI Taxonomy" id="2133765"/>
    <lineage>
        <taxon>Bacteria</taxon>
        <taxon>Pseudomonadati</taxon>
        <taxon>Bacteroidota</taxon>
        <taxon>Flavobacteriia</taxon>
        <taxon>Flavobacteriales</taxon>
        <taxon>Flavobacteriaceae</taxon>
        <taxon>Flavobacterium</taxon>
    </lineage>
</organism>
<evidence type="ECO:0000259" key="1">
    <source>
        <dbReference type="Pfam" id="PF00668"/>
    </source>
</evidence>
<name>A0A4Y7U2L4_9FLAO</name>
<comment type="caution">
    <text evidence="2">The sequence shown here is derived from an EMBL/GenBank/DDBJ whole genome shotgun (WGS) entry which is preliminary data.</text>
</comment>
<dbReference type="EMBL" id="QWDN01001039">
    <property type="protein sequence ID" value="TEB40670.1"/>
    <property type="molecule type" value="Genomic_DNA"/>
</dbReference>
<protein>
    <recommendedName>
        <fullName evidence="1">Condensation domain-containing protein</fullName>
    </recommendedName>
</protein>
<feature type="domain" description="Condensation" evidence="1">
    <location>
        <begin position="12"/>
        <end position="100"/>
    </location>
</feature>